<keyword evidence="2" id="KW-0520">NAD</keyword>
<keyword evidence="5" id="KW-1185">Reference proteome</keyword>
<gene>
    <name evidence="4" type="ORF">VaNZ11_007695</name>
</gene>
<proteinExistence type="predicted"/>
<protein>
    <recommendedName>
        <fullName evidence="3">DUS-like FMN-binding domain-containing protein</fullName>
    </recommendedName>
</protein>
<accession>A0ABQ5S3X7</accession>
<organism evidence="4 5">
    <name type="scientific">Volvox africanus</name>
    <dbReference type="NCBI Taxonomy" id="51714"/>
    <lineage>
        <taxon>Eukaryota</taxon>
        <taxon>Viridiplantae</taxon>
        <taxon>Chlorophyta</taxon>
        <taxon>core chlorophytes</taxon>
        <taxon>Chlorophyceae</taxon>
        <taxon>CS clade</taxon>
        <taxon>Chlamydomonadales</taxon>
        <taxon>Volvocaceae</taxon>
        <taxon>Volvox</taxon>
    </lineage>
</organism>
<dbReference type="PANTHER" id="PTHR11082">
    <property type="entry name" value="TRNA-DIHYDROURIDINE SYNTHASE"/>
    <property type="match status" value="1"/>
</dbReference>
<evidence type="ECO:0000313" key="5">
    <source>
        <dbReference type="Proteomes" id="UP001165090"/>
    </source>
</evidence>
<dbReference type="InterPro" id="IPR013785">
    <property type="entry name" value="Aldolase_TIM"/>
</dbReference>
<dbReference type="Pfam" id="PF01207">
    <property type="entry name" value="Dus"/>
    <property type="match status" value="1"/>
</dbReference>
<dbReference type="EMBL" id="BSDZ01000019">
    <property type="protein sequence ID" value="GLI64499.1"/>
    <property type="molecule type" value="Genomic_DNA"/>
</dbReference>
<dbReference type="Proteomes" id="UP001165090">
    <property type="component" value="Unassembled WGS sequence"/>
</dbReference>
<reference evidence="4 5" key="1">
    <citation type="journal article" date="2023" name="IScience">
        <title>Expanded male sex-determining region conserved during the evolution of homothallism in the green alga Volvox.</title>
        <authorList>
            <person name="Yamamoto K."/>
            <person name="Matsuzaki R."/>
            <person name="Mahakham W."/>
            <person name="Heman W."/>
            <person name="Sekimoto H."/>
            <person name="Kawachi M."/>
            <person name="Minakuchi Y."/>
            <person name="Toyoda A."/>
            <person name="Nozaki H."/>
        </authorList>
    </citation>
    <scope>NUCLEOTIDE SEQUENCE [LARGE SCALE GENOMIC DNA]</scope>
    <source>
        <strain evidence="4 5">NIES-4468</strain>
    </source>
</reference>
<dbReference type="PANTHER" id="PTHR11082:SF5">
    <property type="entry name" value="TRNA-DIHYDROURIDINE(16_17) SYNTHASE [NAD(P)(+)]-LIKE"/>
    <property type="match status" value="1"/>
</dbReference>
<dbReference type="Gene3D" id="3.20.20.70">
    <property type="entry name" value="Aldolase class I"/>
    <property type="match status" value="1"/>
</dbReference>
<evidence type="ECO:0000256" key="1">
    <source>
        <dbReference type="ARBA" id="ARBA00022857"/>
    </source>
</evidence>
<name>A0ABQ5S3X7_9CHLO</name>
<sequence length="111" mass="12070">MDDLPRVEALVRVLAQNLHIPVTPRIRIFPDLAKTVAYARMVEAAGAFLVAVHGWLHGQKDNTATRADWNVIRAFKAALSVPVLANGSIRHLADVEACLLYTGTDGVLSVE</sequence>
<keyword evidence="1" id="KW-0521">NADP</keyword>
<evidence type="ECO:0000259" key="3">
    <source>
        <dbReference type="Pfam" id="PF01207"/>
    </source>
</evidence>
<evidence type="ECO:0000256" key="2">
    <source>
        <dbReference type="ARBA" id="ARBA00023027"/>
    </source>
</evidence>
<feature type="domain" description="DUS-like FMN-binding" evidence="3">
    <location>
        <begin position="6"/>
        <end position="110"/>
    </location>
</feature>
<dbReference type="SUPFAM" id="SSF51395">
    <property type="entry name" value="FMN-linked oxidoreductases"/>
    <property type="match status" value="1"/>
</dbReference>
<comment type="caution">
    <text evidence="4">The sequence shown here is derived from an EMBL/GenBank/DDBJ whole genome shotgun (WGS) entry which is preliminary data.</text>
</comment>
<dbReference type="InterPro" id="IPR035587">
    <property type="entry name" value="DUS-like_FMN-bd"/>
</dbReference>
<evidence type="ECO:0000313" key="4">
    <source>
        <dbReference type="EMBL" id="GLI64499.1"/>
    </source>
</evidence>
<feature type="non-terminal residue" evidence="4">
    <location>
        <position position="111"/>
    </location>
</feature>